<protein>
    <submittedName>
        <fullName evidence="3">DNA methyltransferase 3 alpha</fullName>
    </submittedName>
</protein>
<feature type="domain" description="PWWP" evidence="2">
    <location>
        <begin position="85"/>
        <end position="122"/>
    </location>
</feature>
<evidence type="ECO:0000256" key="1">
    <source>
        <dbReference type="SAM" id="MobiDB-lite"/>
    </source>
</evidence>
<feature type="region of interest" description="Disordered" evidence="1">
    <location>
        <begin position="23"/>
        <end position="81"/>
    </location>
</feature>
<evidence type="ECO:0000313" key="4">
    <source>
        <dbReference type="Proteomes" id="UP000005215"/>
    </source>
</evidence>
<evidence type="ECO:0000313" key="3">
    <source>
        <dbReference type="Ensembl" id="ENSSTOP00000030301.1"/>
    </source>
</evidence>
<dbReference type="EMBL" id="AGTP01025175">
    <property type="status" value="NOT_ANNOTATED_CDS"/>
    <property type="molecule type" value="Genomic_DNA"/>
</dbReference>
<reference evidence="3" key="2">
    <citation type="submission" date="2025-08" db="UniProtKB">
        <authorList>
            <consortium name="Ensembl"/>
        </authorList>
    </citation>
    <scope>IDENTIFICATION</scope>
</reference>
<dbReference type="InterPro" id="IPR054724">
    <property type="entry name" value="DNM3A_N"/>
</dbReference>
<dbReference type="GeneTree" id="ENSGT00940000155459"/>
<dbReference type="Pfam" id="PF22855">
    <property type="entry name" value="DNM3A_N"/>
    <property type="match status" value="1"/>
</dbReference>
<name>A0A287D9X4_ICTTR</name>
<dbReference type="EMBL" id="AGTP01025174">
    <property type="status" value="NOT_ANNOTATED_CDS"/>
    <property type="molecule type" value="Genomic_DNA"/>
</dbReference>
<dbReference type="Gene3D" id="2.30.30.140">
    <property type="match status" value="1"/>
</dbReference>
<dbReference type="SUPFAM" id="SSF63748">
    <property type="entry name" value="Tudor/PWWP/MBT"/>
    <property type="match status" value="1"/>
</dbReference>
<evidence type="ECO:0000259" key="2">
    <source>
        <dbReference type="PROSITE" id="PS50812"/>
    </source>
</evidence>
<sequence>MAQWLSAEKKAKVIAVMNAVEENQGSGEAQKVEEASPPAVQQPTDPASPTVATTPEPVGADAGDKNATKSADDEPEYEDGRGFGIGELVWGKLRGFSWWPGRIVSWWMTGRSRAAEGTRWVM</sequence>
<organism evidence="3 4">
    <name type="scientific">Ictidomys tridecemlineatus</name>
    <name type="common">Thirteen-lined ground squirrel</name>
    <name type="synonym">Spermophilus tridecemlineatus</name>
    <dbReference type="NCBI Taxonomy" id="43179"/>
    <lineage>
        <taxon>Eukaryota</taxon>
        <taxon>Metazoa</taxon>
        <taxon>Chordata</taxon>
        <taxon>Craniata</taxon>
        <taxon>Vertebrata</taxon>
        <taxon>Euteleostomi</taxon>
        <taxon>Mammalia</taxon>
        <taxon>Eutheria</taxon>
        <taxon>Euarchontoglires</taxon>
        <taxon>Glires</taxon>
        <taxon>Rodentia</taxon>
        <taxon>Sciuromorpha</taxon>
        <taxon>Sciuridae</taxon>
        <taxon>Xerinae</taxon>
        <taxon>Marmotini</taxon>
        <taxon>Ictidomys</taxon>
    </lineage>
</organism>
<reference evidence="3" key="3">
    <citation type="submission" date="2025-09" db="UniProtKB">
        <authorList>
            <consortium name="Ensembl"/>
        </authorList>
    </citation>
    <scope>IDENTIFICATION</scope>
</reference>
<feature type="compositionally biased region" description="Basic and acidic residues" evidence="1">
    <location>
        <begin position="62"/>
        <end position="72"/>
    </location>
</feature>
<keyword evidence="4" id="KW-1185">Reference proteome</keyword>
<gene>
    <name evidence="3" type="primary">DNMT3A</name>
</gene>
<reference evidence="4" key="1">
    <citation type="submission" date="2011-11" db="EMBL/GenBank/DDBJ databases">
        <title>The Draft Genome of Spermophilus tridecemlineatus.</title>
        <authorList>
            <consortium name="The Broad Institute Genome Assembly &amp; Analysis Group"/>
            <consortium name="Computational R&amp;D Group"/>
            <consortium name="and Sequencing Platform"/>
            <person name="Di Palma F."/>
            <person name="Alfoldi J."/>
            <person name="Johnson J."/>
            <person name="Berlin A."/>
            <person name="Gnerre S."/>
            <person name="Jaffe D."/>
            <person name="MacCallum I."/>
            <person name="Young S."/>
            <person name="Walker B.J."/>
            <person name="Lindblad-Toh K."/>
        </authorList>
    </citation>
    <scope>NUCLEOTIDE SEQUENCE [LARGE SCALE GENOMIC DNA]</scope>
</reference>
<dbReference type="AlphaFoldDB" id="A0A287D9X4"/>
<dbReference type="EMBL" id="AGTP01025173">
    <property type="status" value="NOT_ANNOTATED_CDS"/>
    <property type="molecule type" value="Genomic_DNA"/>
</dbReference>
<dbReference type="Pfam" id="PF00855">
    <property type="entry name" value="PWWP"/>
    <property type="match status" value="1"/>
</dbReference>
<proteinExistence type="predicted"/>
<dbReference type="InterPro" id="IPR000313">
    <property type="entry name" value="PWWP_dom"/>
</dbReference>
<dbReference type="PROSITE" id="PS50812">
    <property type="entry name" value="PWWP"/>
    <property type="match status" value="1"/>
</dbReference>
<dbReference type="SMART" id="SM00293">
    <property type="entry name" value="PWWP"/>
    <property type="match status" value="1"/>
</dbReference>
<accession>A0A287D9X4</accession>
<dbReference type="Ensembl" id="ENSSTOT00000034830.1">
    <property type="protein sequence ID" value="ENSSTOP00000030301.1"/>
    <property type="gene ID" value="ENSSTOG00000022154.2"/>
</dbReference>
<feature type="compositionally biased region" description="Polar residues" evidence="1">
    <location>
        <begin position="39"/>
        <end position="53"/>
    </location>
</feature>
<dbReference type="Proteomes" id="UP000005215">
    <property type="component" value="Unassembled WGS sequence"/>
</dbReference>